<dbReference type="Gene3D" id="2.60.40.10">
    <property type="entry name" value="Immunoglobulins"/>
    <property type="match status" value="1"/>
</dbReference>
<evidence type="ECO:0000313" key="4">
    <source>
        <dbReference type="EMBL" id="MCZ3373574.1"/>
    </source>
</evidence>
<dbReference type="EMBL" id="JAPVES010000030">
    <property type="protein sequence ID" value="MCZ3373574.1"/>
    <property type="molecule type" value="Genomic_DNA"/>
</dbReference>
<dbReference type="EMBL" id="JAPVER010000020">
    <property type="protein sequence ID" value="MCZ3367278.1"/>
    <property type="molecule type" value="Genomic_DNA"/>
</dbReference>
<dbReference type="Proteomes" id="UP001068021">
    <property type="component" value="Unassembled WGS sequence"/>
</dbReference>
<dbReference type="RefSeq" id="WP_048082526.1">
    <property type="nucleotide sequence ID" value="NZ_JAPVER010000020.1"/>
</dbReference>
<dbReference type="Proteomes" id="UP001074446">
    <property type="component" value="Unassembled WGS sequence"/>
</dbReference>
<dbReference type="InterPro" id="IPR013783">
    <property type="entry name" value="Ig-like_fold"/>
</dbReference>
<reference evidence="3" key="1">
    <citation type="submission" date="2022-12" db="EMBL/GenBank/DDBJ databases">
        <title>Reclassification of two methanogenic archaea species isolated from the Kolyma lowland permafrost.</title>
        <authorList>
            <person name="Trubitsyn V.E."/>
            <person name="Rivkina E.M."/>
            <person name="Shcherbakova V.A."/>
        </authorList>
    </citation>
    <scope>NUCLEOTIDE SEQUENCE</scope>
    <source>
        <strain evidence="3">M2</strain>
        <strain evidence="4">MK4</strain>
    </source>
</reference>
<feature type="domain" description="Pyrrolo-quinoline quinone repeat" evidence="2">
    <location>
        <begin position="55"/>
        <end position="146"/>
    </location>
</feature>
<feature type="domain" description="CARDB" evidence="1">
    <location>
        <begin position="189"/>
        <end position="271"/>
    </location>
</feature>
<proteinExistence type="predicted"/>
<evidence type="ECO:0000313" key="5">
    <source>
        <dbReference type="Proteomes" id="UP001068021"/>
    </source>
</evidence>
<protein>
    <submittedName>
        <fullName evidence="3">PQQ-binding-like beta-propeller repeat protein</fullName>
    </submittedName>
</protein>
<name>A0A9E5A0C9_9EURY</name>
<accession>A0A9E5A0C9</accession>
<organism evidence="3 5">
    <name type="scientific">Methanobacterium veterum</name>
    <dbReference type="NCBI Taxonomy" id="408577"/>
    <lineage>
        <taxon>Archaea</taxon>
        <taxon>Methanobacteriati</taxon>
        <taxon>Methanobacteriota</taxon>
        <taxon>Methanomada group</taxon>
        <taxon>Methanobacteria</taxon>
        <taxon>Methanobacteriales</taxon>
        <taxon>Methanobacteriaceae</taxon>
        <taxon>Methanobacterium</taxon>
    </lineage>
</organism>
<dbReference type="Gene3D" id="2.40.128.630">
    <property type="match status" value="1"/>
</dbReference>
<evidence type="ECO:0000259" key="2">
    <source>
        <dbReference type="Pfam" id="PF13360"/>
    </source>
</evidence>
<comment type="caution">
    <text evidence="3">The sequence shown here is derived from an EMBL/GenBank/DDBJ whole genome shotgun (WGS) entry which is preliminary data.</text>
</comment>
<dbReference type="InterPro" id="IPR011635">
    <property type="entry name" value="CARDB"/>
</dbReference>
<evidence type="ECO:0000259" key="1">
    <source>
        <dbReference type="Pfam" id="PF07705"/>
    </source>
</evidence>
<dbReference type="Pfam" id="PF13360">
    <property type="entry name" value="PQQ_2"/>
    <property type="match status" value="1"/>
</dbReference>
<gene>
    <name evidence="4" type="ORF">O3H35_13075</name>
    <name evidence="3" type="ORF">O3H54_15415</name>
</gene>
<sequence length="274" mass="28973">MKFKRQYLLIAFIACLVASLGAASAWTQAWNAPTGQPNSITSDGVDIFSASTSGLASVDPNGTTLWKTSNIVSSNGSAMKAGKYLFIGEGNDVKALNKTTGAVKWTSTAPLGAGQVAKYILVKGAYVLVASNSKLVILNREDGTVQTPVTDFTSTSEPILFGGYLIGGTSTGVQAYQAIMMPDLRISSITKSSNSTTAKIENIGLGNANKVLVKWVVQKTDGTYRTIHISAGTINAGETKNITITGAFNKGTATVDPYYVISELNENNNERYFS</sequence>
<dbReference type="Pfam" id="PF07705">
    <property type="entry name" value="CARDB"/>
    <property type="match status" value="1"/>
</dbReference>
<keyword evidence="5" id="KW-1185">Reference proteome</keyword>
<dbReference type="SUPFAM" id="SSF50998">
    <property type="entry name" value="Quinoprotein alcohol dehydrogenase-like"/>
    <property type="match status" value="1"/>
</dbReference>
<dbReference type="AlphaFoldDB" id="A0A9E5A0C9"/>
<evidence type="ECO:0000313" key="3">
    <source>
        <dbReference type="EMBL" id="MCZ3367278.1"/>
    </source>
</evidence>
<dbReference type="InterPro" id="IPR002372">
    <property type="entry name" value="PQQ_rpt_dom"/>
</dbReference>
<dbReference type="InterPro" id="IPR011047">
    <property type="entry name" value="Quinoprotein_ADH-like_sf"/>
</dbReference>